<accession>A0A835RVW2</accession>
<dbReference type="EMBL" id="JADCNL010000002">
    <property type="protein sequence ID" value="KAG0492737.1"/>
    <property type="molecule type" value="Genomic_DNA"/>
</dbReference>
<protein>
    <recommendedName>
        <fullName evidence="1">Carbohydrate kinase PfkB domain-containing protein</fullName>
    </recommendedName>
</protein>
<dbReference type="OrthoDB" id="72851at2759"/>
<sequence>MSLRALNLRFPNASKPLRGGAFRCKPGLRSVVIRAGGGEVNGPRRVGGFKRVDMATLGNLCVDIVLNVPKLPPKPREERMAYMERLAASAPDKKHWEAGGNCNLVIAAARLGLQVITLGHLGDEIYGHFLLDVLQEEGIDMVGLAEESEISHGSVLYETLLCWVLVDPLQRHGFCSRADFSNEPAFSWIHKLSERIQKAIQQSNILFCNGYAFDELSPDLLVSALYCGISAGSAVFFDPGPRGRTLFKGTPEQQRALEQFLSHSDVILLTSDEAEALTGITNPIVAGRTLIGRGARLKWVIIKMGANGSILITKSNISCAPSFKVNVVDTVGCGDSFTAAIAYGYLHEMNPVNILALANAVGAATATGCGAGRNVASMAKVLEILRQTNVDDDIDFWSNLVDLESTREEVYLLSKRRVNGSSNGIIHVPIQTVARQLISKLDASQDGGRNAGHRRDEQAMKAAEAGCAHLKAVEKSHPWSPSYLGHVSQQFQQNSLMGPSNSLGDEFWKITGEFLP</sequence>
<evidence type="ECO:0000313" key="2">
    <source>
        <dbReference type="EMBL" id="KAG0492737.1"/>
    </source>
</evidence>
<name>A0A835RVW2_VANPL</name>
<dbReference type="PANTHER" id="PTHR47826">
    <property type="entry name" value="OS03G0164700 PROTEIN"/>
    <property type="match status" value="1"/>
</dbReference>
<dbReference type="Gene3D" id="3.40.1190.20">
    <property type="match status" value="1"/>
</dbReference>
<gene>
    <name evidence="2" type="ORF">HPP92_006135</name>
</gene>
<keyword evidence="3" id="KW-1185">Reference proteome</keyword>
<reference evidence="2 3" key="1">
    <citation type="journal article" date="2020" name="Nat. Food">
        <title>A phased Vanilla planifolia genome enables genetic improvement of flavour and production.</title>
        <authorList>
            <person name="Hasing T."/>
            <person name="Tang H."/>
            <person name="Brym M."/>
            <person name="Khazi F."/>
            <person name="Huang T."/>
            <person name="Chambers A.H."/>
        </authorList>
    </citation>
    <scope>NUCLEOTIDE SEQUENCE [LARGE SCALE GENOMIC DNA]</scope>
    <source>
        <tissue evidence="2">Leaf</tissue>
    </source>
</reference>
<dbReference type="SUPFAM" id="SSF53613">
    <property type="entry name" value="Ribokinase-like"/>
    <property type="match status" value="1"/>
</dbReference>
<evidence type="ECO:0000259" key="1">
    <source>
        <dbReference type="Pfam" id="PF00294"/>
    </source>
</evidence>
<dbReference type="Pfam" id="PF00294">
    <property type="entry name" value="PfkB"/>
    <property type="match status" value="1"/>
</dbReference>
<dbReference type="AlphaFoldDB" id="A0A835RVW2"/>
<dbReference type="PANTHER" id="PTHR47826:SF1">
    <property type="entry name" value="OS03G0164700 PROTEIN"/>
    <property type="match status" value="1"/>
</dbReference>
<organism evidence="2 3">
    <name type="scientific">Vanilla planifolia</name>
    <name type="common">Vanilla</name>
    <dbReference type="NCBI Taxonomy" id="51239"/>
    <lineage>
        <taxon>Eukaryota</taxon>
        <taxon>Viridiplantae</taxon>
        <taxon>Streptophyta</taxon>
        <taxon>Embryophyta</taxon>
        <taxon>Tracheophyta</taxon>
        <taxon>Spermatophyta</taxon>
        <taxon>Magnoliopsida</taxon>
        <taxon>Liliopsida</taxon>
        <taxon>Asparagales</taxon>
        <taxon>Orchidaceae</taxon>
        <taxon>Vanilloideae</taxon>
        <taxon>Vanilleae</taxon>
        <taxon>Vanilla</taxon>
    </lineage>
</organism>
<feature type="domain" description="Carbohydrate kinase PfkB" evidence="1">
    <location>
        <begin position="98"/>
        <end position="373"/>
    </location>
</feature>
<evidence type="ECO:0000313" key="3">
    <source>
        <dbReference type="Proteomes" id="UP000636800"/>
    </source>
</evidence>
<dbReference type="Proteomes" id="UP000636800">
    <property type="component" value="Chromosome 2"/>
</dbReference>
<comment type="caution">
    <text evidence="2">The sequence shown here is derived from an EMBL/GenBank/DDBJ whole genome shotgun (WGS) entry which is preliminary data.</text>
</comment>
<proteinExistence type="predicted"/>
<dbReference type="InterPro" id="IPR011611">
    <property type="entry name" value="PfkB_dom"/>
</dbReference>
<dbReference type="InterPro" id="IPR029056">
    <property type="entry name" value="Ribokinase-like"/>
</dbReference>